<dbReference type="EMBL" id="BARW01016469">
    <property type="protein sequence ID" value="GAI91419.1"/>
    <property type="molecule type" value="Genomic_DNA"/>
</dbReference>
<dbReference type="AlphaFoldDB" id="X1UGE4"/>
<accession>X1UGE4</accession>
<sequence length="220" mass="25211">APILWPDDEKVPLKQYDKVKYDLMRINYDIINDQWGELETVVSSEDTGLSVTLPRISPDGRWLLLCMADYGCFNVYSKSSDLYIIDLEDANQSGEFIPERLEVNSEQSESWHSWSINSRWIVFSSKRDYGIFTKLYISYVDESGNACKPFILPQKDPTFYDSCLLTYNTPELIDEPVPVRGENLARVIRGSERISVDVPITMATPKAEGTYEGALSRQRE</sequence>
<dbReference type="InterPro" id="IPR011042">
    <property type="entry name" value="6-blade_b-propeller_TolB-like"/>
</dbReference>
<feature type="non-terminal residue" evidence="1">
    <location>
        <position position="1"/>
    </location>
</feature>
<protein>
    <recommendedName>
        <fullName evidence="2">Dipeptidylpeptidase IV N-terminal domain-containing protein</fullName>
    </recommendedName>
</protein>
<dbReference type="Gene3D" id="2.120.10.30">
    <property type="entry name" value="TolB, C-terminal domain"/>
    <property type="match status" value="1"/>
</dbReference>
<evidence type="ECO:0008006" key="2">
    <source>
        <dbReference type="Google" id="ProtNLM"/>
    </source>
</evidence>
<dbReference type="SUPFAM" id="SSF82171">
    <property type="entry name" value="DPP6 N-terminal domain-like"/>
    <property type="match status" value="1"/>
</dbReference>
<reference evidence="1" key="1">
    <citation type="journal article" date="2014" name="Front. Microbiol.">
        <title>High frequency of phylogenetically diverse reductive dehalogenase-homologous genes in deep subseafloor sedimentary metagenomes.</title>
        <authorList>
            <person name="Kawai M."/>
            <person name="Futagami T."/>
            <person name="Toyoda A."/>
            <person name="Takaki Y."/>
            <person name="Nishi S."/>
            <person name="Hori S."/>
            <person name="Arai W."/>
            <person name="Tsubouchi T."/>
            <person name="Morono Y."/>
            <person name="Uchiyama I."/>
            <person name="Ito T."/>
            <person name="Fujiyama A."/>
            <person name="Inagaki F."/>
            <person name="Takami H."/>
        </authorList>
    </citation>
    <scope>NUCLEOTIDE SEQUENCE</scope>
    <source>
        <strain evidence="1">Expedition CK06-06</strain>
    </source>
</reference>
<name>X1UGE4_9ZZZZ</name>
<evidence type="ECO:0000313" key="1">
    <source>
        <dbReference type="EMBL" id="GAI91419.1"/>
    </source>
</evidence>
<comment type="caution">
    <text evidence="1">The sequence shown here is derived from an EMBL/GenBank/DDBJ whole genome shotgun (WGS) entry which is preliminary data.</text>
</comment>
<proteinExistence type="predicted"/>
<organism evidence="1">
    <name type="scientific">marine sediment metagenome</name>
    <dbReference type="NCBI Taxonomy" id="412755"/>
    <lineage>
        <taxon>unclassified sequences</taxon>
        <taxon>metagenomes</taxon>
        <taxon>ecological metagenomes</taxon>
    </lineage>
</organism>
<gene>
    <name evidence="1" type="ORF">S12H4_28676</name>
</gene>
<dbReference type="InterPro" id="IPR011659">
    <property type="entry name" value="WD40"/>
</dbReference>
<dbReference type="Pfam" id="PF07676">
    <property type="entry name" value="PD40"/>
    <property type="match status" value="1"/>
</dbReference>